<dbReference type="Proteomes" id="UP000719917">
    <property type="component" value="Unassembled WGS sequence"/>
</dbReference>
<proteinExistence type="predicted"/>
<dbReference type="EMBL" id="JAAAMQ010000018">
    <property type="protein sequence ID" value="NBA12089.1"/>
    <property type="molecule type" value="Genomic_DNA"/>
</dbReference>
<gene>
    <name evidence="1" type="ORF">GTU77_07650</name>
</gene>
<reference evidence="1" key="1">
    <citation type="submission" date="2020-01" db="EMBL/GenBank/DDBJ databases">
        <title>First Reported Case and Whole Genome of Weissella confusa in an Equid.</title>
        <authorList>
            <person name="Little S.V."/>
            <person name="Lawhon S.D."/>
        </authorList>
    </citation>
    <scope>NUCLEOTIDE SEQUENCE</scope>
    <source>
        <strain evidence="1">718955</strain>
    </source>
</reference>
<dbReference type="Gene3D" id="3.30.2310.20">
    <property type="entry name" value="RelE-like"/>
    <property type="match status" value="1"/>
</dbReference>
<organism evidence="1 2">
    <name type="scientific">Weissella confusa</name>
    <name type="common">Lactobacillus confusus</name>
    <dbReference type="NCBI Taxonomy" id="1583"/>
    <lineage>
        <taxon>Bacteria</taxon>
        <taxon>Bacillati</taxon>
        <taxon>Bacillota</taxon>
        <taxon>Bacilli</taxon>
        <taxon>Lactobacillales</taxon>
        <taxon>Lactobacillaceae</taxon>
        <taxon>Weissella</taxon>
    </lineage>
</organism>
<protein>
    <recommendedName>
        <fullName evidence="3">Plasmid maintenance system killer protein</fullName>
    </recommendedName>
</protein>
<evidence type="ECO:0000313" key="2">
    <source>
        <dbReference type="Proteomes" id="UP000719917"/>
    </source>
</evidence>
<evidence type="ECO:0008006" key="3">
    <source>
        <dbReference type="Google" id="ProtNLM"/>
    </source>
</evidence>
<sequence length="107" mass="12279">MNVTWNSKKMNKIFSDERKLIVKFGATIAKKVQLRIWEMEQVNDLRQLSLYPPAGLHELKGQYAGLFAVTLTGNWRLIIQGFDEQGTSTTQLETIVNVVIVEVIDYH</sequence>
<name>A0AAJ3DBH8_WEICO</name>
<dbReference type="RefSeq" id="WP_161691260.1">
    <property type="nucleotide sequence ID" value="NZ_CP027565.1"/>
</dbReference>
<accession>A0AAJ3DBH8</accession>
<dbReference type="SUPFAM" id="SSF143011">
    <property type="entry name" value="RelE-like"/>
    <property type="match status" value="1"/>
</dbReference>
<dbReference type="AlphaFoldDB" id="A0AAJ3DBH8"/>
<comment type="caution">
    <text evidence="1">The sequence shown here is derived from an EMBL/GenBank/DDBJ whole genome shotgun (WGS) entry which is preliminary data.</text>
</comment>
<evidence type="ECO:0000313" key="1">
    <source>
        <dbReference type="EMBL" id="NBA12089.1"/>
    </source>
</evidence>
<dbReference type="InterPro" id="IPR035093">
    <property type="entry name" value="RelE/ParE_toxin_dom_sf"/>
</dbReference>